<feature type="compositionally biased region" description="Polar residues" evidence="1">
    <location>
        <begin position="128"/>
        <end position="139"/>
    </location>
</feature>
<dbReference type="EMBL" id="JACGCI010000030">
    <property type="protein sequence ID" value="KAF6755467.1"/>
    <property type="molecule type" value="Genomic_DNA"/>
</dbReference>
<name>A0A8H6I023_9AGAR</name>
<sequence length="199" mass="22299">GTRWALVANLNPHPGIFARNSGAQSQREGCAGVVTHTFNRTFKKSQTLNKRLTGSTCSLLLLLRRQERLLFDFANGSERGPRWFELRPRCPQSYMGYLLYPLPSPCPRRPQTTQAPTKYRSRRRKQRTLGSPSRSSETASPAKIFSKSPIPAPATVSARTSPSRVSAATAHRSSSRSACSVWWMLGQRRLGFHSKSIRI</sequence>
<evidence type="ECO:0000313" key="2">
    <source>
        <dbReference type="EMBL" id="KAF6755467.1"/>
    </source>
</evidence>
<keyword evidence="3" id="KW-1185">Reference proteome</keyword>
<organism evidence="2 3">
    <name type="scientific">Ephemerocybe angulata</name>
    <dbReference type="NCBI Taxonomy" id="980116"/>
    <lineage>
        <taxon>Eukaryota</taxon>
        <taxon>Fungi</taxon>
        <taxon>Dikarya</taxon>
        <taxon>Basidiomycota</taxon>
        <taxon>Agaricomycotina</taxon>
        <taxon>Agaricomycetes</taxon>
        <taxon>Agaricomycetidae</taxon>
        <taxon>Agaricales</taxon>
        <taxon>Agaricineae</taxon>
        <taxon>Psathyrellaceae</taxon>
        <taxon>Ephemerocybe</taxon>
    </lineage>
</organism>
<feature type="region of interest" description="Disordered" evidence="1">
    <location>
        <begin position="105"/>
        <end position="170"/>
    </location>
</feature>
<dbReference type="AlphaFoldDB" id="A0A8H6I023"/>
<dbReference type="Proteomes" id="UP000521943">
    <property type="component" value="Unassembled WGS sequence"/>
</dbReference>
<feature type="non-terminal residue" evidence="2">
    <location>
        <position position="1"/>
    </location>
</feature>
<protein>
    <submittedName>
        <fullName evidence="2">Uncharacterized protein</fullName>
    </submittedName>
</protein>
<evidence type="ECO:0000313" key="3">
    <source>
        <dbReference type="Proteomes" id="UP000521943"/>
    </source>
</evidence>
<proteinExistence type="predicted"/>
<accession>A0A8H6I023</accession>
<comment type="caution">
    <text evidence="2">The sequence shown here is derived from an EMBL/GenBank/DDBJ whole genome shotgun (WGS) entry which is preliminary data.</text>
</comment>
<reference evidence="2 3" key="1">
    <citation type="submission" date="2020-07" db="EMBL/GenBank/DDBJ databases">
        <title>Comparative genomics of pyrophilous fungi reveals a link between fire events and developmental genes.</title>
        <authorList>
            <consortium name="DOE Joint Genome Institute"/>
            <person name="Steindorff A.S."/>
            <person name="Carver A."/>
            <person name="Calhoun S."/>
            <person name="Stillman K."/>
            <person name="Liu H."/>
            <person name="Lipzen A."/>
            <person name="Pangilinan J."/>
            <person name="Labutti K."/>
            <person name="Bruns T.D."/>
            <person name="Grigoriev I.V."/>
        </authorList>
    </citation>
    <scope>NUCLEOTIDE SEQUENCE [LARGE SCALE GENOMIC DNA]</scope>
    <source>
        <strain evidence="2 3">CBS 144469</strain>
    </source>
</reference>
<evidence type="ECO:0000256" key="1">
    <source>
        <dbReference type="SAM" id="MobiDB-lite"/>
    </source>
</evidence>
<gene>
    <name evidence="2" type="ORF">DFP72DRAFT_341893</name>
</gene>